<comment type="caution">
    <text evidence="6">The sequence shown here is derived from an EMBL/GenBank/DDBJ whole genome shotgun (WGS) entry which is preliminary data.</text>
</comment>
<evidence type="ECO:0000256" key="3">
    <source>
        <dbReference type="SAM" id="Coils"/>
    </source>
</evidence>
<dbReference type="InterPro" id="IPR004827">
    <property type="entry name" value="bZIP"/>
</dbReference>
<dbReference type="GO" id="GO:0001228">
    <property type="term" value="F:DNA-binding transcription activator activity, RNA polymerase II-specific"/>
    <property type="evidence" value="ECO:0007669"/>
    <property type="project" value="TreeGrafter"/>
</dbReference>
<protein>
    <recommendedName>
        <fullName evidence="5">BZIP domain-containing protein</fullName>
    </recommendedName>
</protein>
<reference evidence="6" key="2">
    <citation type="journal article" date="2023" name="IMA Fungus">
        <title>Comparative genomic study of the Penicillium genus elucidates a diverse pangenome and 15 lateral gene transfer events.</title>
        <authorList>
            <person name="Petersen C."/>
            <person name="Sorensen T."/>
            <person name="Nielsen M.R."/>
            <person name="Sondergaard T.E."/>
            <person name="Sorensen J.L."/>
            <person name="Fitzpatrick D.A."/>
            <person name="Frisvad J.C."/>
            <person name="Nielsen K.L."/>
        </authorList>
    </citation>
    <scope>NUCLEOTIDE SEQUENCE</scope>
    <source>
        <strain evidence="6">IBT 21917</strain>
    </source>
</reference>
<keyword evidence="7" id="KW-1185">Reference proteome</keyword>
<feature type="compositionally biased region" description="Polar residues" evidence="4">
    <location>
        <begin position="185"/>
        <end position="202"/>
    </location>
</feature>
<dbReference type="GO" id="GO:0000976">
    <property type="term" value="F:transcription cis-regulatory region binding"/>
    <property type="evidence" value="ECO:0007669"/>
    <property type="project" value="InterPro"/>
</dbReference>
<feature type="compositionally biased region" description="Polar residues" evidence="4">
    <location>
        <begin position="234"/>
        <end position="252"/>
    </location>
</feature>
<dbReference type="AlphaFoldDB" id="A0A9W9HRX8"/>
<dbReference type="Gene3D" id="1.20.5.170">
    <property type="match status" value="1"/>
</dbReference>
<feature type="region of interest" description="Disordered" evidence="4">
    <location>
        <begin position="330"/>
        <end position="357"/>
    </location>
</feature>
<gene>
    <name evidence="6" type="ORF">N7492_008655</name>
</gene>
<dbReference type="GO" id="GO:0090575">
    <property type="term" value="C:RNA polymerase II transcription regulator complex"/>
    <property type="evidence" value="ECO:0007669"/>
    <property type="project" value="TreeGrafter"/>
</dbReference>
<sequence length="393" mass="42657">MVETSHPEHNDTVMDPVVPKPEPMHDGSISSTVSTPDPEVEPLTQEAAQTQKRKGGRKPIYATSEERKQRNRQAQAAFRERRTEYIRQLETTIKRNEESLQSLQQSHRSAADECLMLRYKNSLLERILLEKGIDVQAELRLKTGTPGAPAKANAMPPKTGPGPRAAHRHPAGIASSQREGPYGVSSPQFQATPTSHVSSPSHAKSPGFGFQGGMSPVGVDSQGGGRPQLLPQPRTYNNQTSPPAISMPQTDPTDPKPRGPRGQRVSAAYYPSPFQKHYDQLGEFLISILPKTFALTTAEQEYDAQADIVDEDHDSSVNTPFVPGFTPQSVASGSHNMPGFNAPPGGDGTSGDFGSASHLLGQYEPMLDADPFGLSASMHFPTPFNYEQGNSRN</sequence>
<comment type="subcellular location">
    <subcellularLocation>
        <location evidence="1">Nucleus</location>
    </subcellularLocation>
</comment>
<keyword evidence="3" id="KW-0175">Coiled coil</keyword>
<dbReference type="SUPFAM" id="SSF57959">
    <property type="entry name" value="Leucine zipper domain"/>
    <property type="match status" value="1"/>
</dbReference>
<feature type="coiled-coil region" evidence="3">
    <location>
        <begin position="86"/>
        <end position="113"/>
    </location>
</feature>
<evidence type="ECO:0000313" key="7">
    <source>
        <dbReference type="Proteomes" id="UP001146351"/>
    </source>
</evidence>
<dbReference type="EMBL" id="JAPQKO010000006">
    <property type="protein sequence ID" value="KAJ5155852.1"/>
    <property type="molecule type" value="Genomic_DNA"/>
</dbReference>
<reference evidence="6" key="1">
    <citation type="submission" date="2022-11" db="EMBL/GenBank/DDBJ databases">
        <authorList>
            <person name="Petersen C."/>
        </authorList>
    </citation>
    <scope>NUCLEOTIDE SEQUENCE</scope>
    <source>
        <strain evidence="6">IBT 21917</strain>
    </source>
</reference>
<accession>A0A9W9HRX8</accession>
<keyword evidence="2" id="KW-0539">Nucleus</keyword>
<dbReference type="OrthoDB" id="2285533at2759"/>
<evidence type="ECO:0000256" key="1">
    <source>
        <dbReference type="ARBA" id="ARBA00004123"/>
    </source>
</evidence>
<proteinExistence type="predicted"/>
<dbReference type="InterPro" id="IPR046347">
    <property type="entry name" value="bZIP_sf"/>
</dbReference>
<dbReference type="PROSITE" id="PS00036">
    <property type="entry name" value="BZIP_BASIC"/>
    <property type="match status" value="1"/>
</dbReference>
<dbReference type="InterPro" id="IPR050936">
    <property type="entry name" value="AP-1-like"/>
</dbReference>
<name>A0A9W9HRX8_9EURO</name>
<dbReference type="PANTHER" id="PTHR40621:SF9">
    <property type="entry name" value="MEAB PROTEIN"/>
    <property type="match status" value="1"/>
</dbReference>
<feature type="region of interest" description="Disordered" evidence="4">
    <location>
        <begin position="144"/>
        <end position="266"/>
    </location>
</feature>
<dbReference type="CDD" id="cd14688">
    <property type="entry name" value="bZIP_YAP"/>
    <property type="match status" value="1"/>
</dbReference>
<evidence type="ECO:0000256" key="2">
    <source>
        <dbReference type="ARBA" id="ARBA00023242"/>
    </source>
</evidence>
<feature type="compositionally biased region" description="Basic and acidic residues" evidence="4">
    <location>
        <begin position="1"/>
        <end position="12"/>
    </location>
</feature>
<evidence type="ECO:0000256" key="4">
    <source>
        <dbReference type="SAM" id="MobiDB-lite"/>
    </source>
</evidence>
<feature type="region of interest" description="Disordered" evidence="4">
    <location>
        <begin position="1"/>
        <end position="79"/>
    </location>
</feature>
<evidence type="ECO:0000313" key="6">
    <source>
        <dbReference type="EMBL" id="KAJ5155852.1"/>
    </source>
</evidence>
<feature type="domain" description="BZIP" evidence="5">
    <location>
        <begin position="67"/>
        <end position="81"/>
    </location>
</feature>
<evidence type="ECO:0000259" key="5">
    <source>
        <dbReference type="PROSITE" id="PS00036"/>
    </source>
</evidence>
<organism evidence="6 7">
    <name type="scientific">Penicillium capsulatum</name>
    <dbReference type="NCBI Taxonomy" id="69766"/>
    <lineage>
        <taxon>Eukaryota</taxon>
        <taxon>Fungi</taxon>
        <taxon>Dikarya</taxon>
        <taxon>Ascomycota</taxon>
        <taxon>Pezizomycotina</taxon>
        <taxon>Eurotiomycetes</taxon>
        <taxon>Eurotiomycetidae</taxon>
        <taxon>Eurotiales</taxon>
        <taxon>Aspergillaceae</taxon>
        <taxon>Penicillium</taxon>
    </lineage>
</organism>
<dbReference type="PANTHER" id="PTHR40621">
    <property type="entry name" value="TRANSCRIPTION FACTOR KAPC-RELATED"/>
    <property type="match status" value="1"/>
</dbReference>
<dbReference type="Proteomes" id="UP001146351">
    <property type="component" value="Unassembled WGS sequence"/>
</dbReference>